<accession>A0A5C3QW10</accession>
<sequence>MPTDSNPCALILTASISHSNKSMFCLWPDYPLREVDGVALLHQAANLTSFTLGNFFTSDILDEGIWHQLHYLKLEGVYATASDLTNLLGKTTNLVKLHLCNLYGGAEADYTSGAPADNPVIMHRLRFLSIQYAQKNSDDVDPSRLQVVQASLPHLSAPHLETLQLVSIWDTRTHPSAPI</sequence>
<dbReference type="Proteomes" id="UP000305067">
    <property type="component" value="Unassembled WGS sequence"/>
</dbReference>
<dbReference type="AlphaFoldDB" id="A0A5C3QW10"/>
<proteinExistence type="predicted"/>
<dbReference type="Gene3D" id="3.80.10.10">
    <property type="entry name" value="Ribonuclease Inhibitor"/>
    <property type="match status" value="1"/>
</dbReference>
<dbReference type="InterPro" id="IPR032675">
    <property type="entry name" value="LRR_dom_sf"/>
</dbReference>
<evidence type="ECO:0008006" key="3">
    <source>
        <dbReference type="Google" id="ProtNLM"/>
    </source>
</evidence>
<dbReference type="EMBL" id="ML178816">
    <property type="protein sequence ID" value="TFL05568.1"/>
    <property type="molecule type" value="Genomic_DNA"/>
</dbReference>
<evidence type="ECO:0000313" key="1">
    <source>
        <dbReference type="EMBL" id="TFL05568.1"/>
    </source>
</evidence>
<evidence type="ECO:0000313" key="2">
    <source>
        <dbReference type="Proteomes" id="UP000305067"/>
    </source>
</evidence>
<keyword evidence="2" id="KW-1185">Reference proteome</keyword>
<reference evidence="1 2" key="1">
    <citation type="journal article" date="2019" name="Nat. Ecol. Evol.">
        <title>Megaphylogeny resolves global patterns of mushroom evolution.</title>
        <authorList>
            <person name="Varga T."/>
            <person name="Krizsan K."/>
            <person name="Foldi C."/>
            <person name="Dima B."/>
            <person name="Sanchez-Garcia M."/>
            <person name="Sanchez-Ramirez S."/>
            <person name="Szollosi G.J."/>
            <person name="Szarkandi J.G."/>
            <person name="Papp V."/>
            <person name="Albert L."/>
            <person name="Andreopoulos W."/>
            <person name="Angelini C."/>
            <person name="Antonin V."/>
            <person name="Barry K.W."/>
            <person name="Bougher N.L."/>
            <person name="Buchanan P."/>
            <person name="Buyck B."/>
            <person name="Bense V."/>
            <person name="Catcheside P."/>
            <person name="Chovatia M."/>
            <person name="Cooper J."/>
            <person name="Damon W."/>
            <person name="Desjardin D."/>
            <person name="Finy P."/>
            <person name="Geml J."/>
            <person name="Haridas S."/>
            <person name="Hughes K."/>
            <person name="Justo A."/>
            <person name="Karasinski D."/>
            <person name="Kautmanova I."/>
            <person name="Kiss B."/>
            <person name="Kocsube S."/>
            <person name="Kotiranta H."/>
            <person name="LaButti K.M."/>
            <person name="Lechner B.E."/>
            <person name="Liimatainen K."/>
            <person name="Lipzen A."/>
            <person name="Lukacs Z."/>
            <person name="Mihaltcheva S."/>
            <person name="Morgado L.N."/>
            <person name="Niskanen T."/>
            <person name="Noordeloos M.E."/>
            <person name="Ohm R.A."/>
            <person name="Ortiz-Santana B."/>
            <person name="Ovrebo C."/>
            <person name="Racz N."/>
            <person name="Riley R."/>
            <person name="Savchenko A."/>
            <person name="Shiryaev A."/>
            <person name="Soop K."/>
            <person name="Spirin V."/>
            <person name="Szebenyi C."/>
            <person name="Tomsovsky M."/>
            <person name="Tulloss R.E."/>
            <person name="Uehling J."/>
            <person name="Grigoriev I.V."/>
            <person name="Vagvolgyi C."/>
            <person name="Papp T."/>
            <person name="Martin F.M."/>
            <person name="Miettinen O."/>
            <person name="Hibbett D.S."/>
            <person name="Nagy L.G."/>
        </authorList>
    </citation>
    <scope>NUCLEOTIDE SEQUENCE [LARGE SCALE GENOMIC DNA]</scope>
    <source>
        <strain evidence="1 2">CBS 309.79</strain>
    </source>
</reference>
<name>A0A5C3QW10_9AGAR</name>
<protein>
    <recommendedName>
        <fullName evidence="3">F-box domain-containing protein</fullName>
    </recommendedName>
</protein>
<gene>
    <name evidence="1" type="ORF">BDV98DRAFT_589188</name>
</gene>
<organism evidence="1 2">
    <name type="scientific">Pterulicium gracile</name>
    <dbReference type="NCBI Taxonomy" id="1884261"/>
    <lineage>
        <taxon>Eukaryota</taxon>
        <taxon>Fungi</taxon>
        <taxon>Dikarya</taxon>
        <taxon>Basidiomycota</taxon>
        <taxon>Agaricomycotina</taxon>
        <taxon>Agaricomycetes</taxon>
        <taxon>Agaricomycetidae</taxon>
        <taxon>Agaricales</taxon>
        <taxon>Pleurotineae</taxon>
        <taxon>Pterulaceae</taxon>
        <taxon>Pterulicium</taxon>
    </lineage>
</organism>